<evidence type="ECO:0000313" key="3">
    <source>
        <dbReference type="Proteomes" id="UP000295560"/>
    </source>
</evidence>
<gene>
    <name evidence="2" type="ORF">EV378_0993</name>
</gene>
<comment type="caution">
    <text evidence="2">The sequence shown here is derived from an EMBL/GenBank/DDBJ whole genome shotgun (WGS) entry which is preliminary data.</text>
</comment>
<dbReference type="AlphaFoldDB" id="A0A4R1HUZ6"/>
<sequence>MSAVPDAVVDDDPSVGPIDLDTAADLDDLLDLHEDADV</sequence>
<feature type="region of interest" description="Disordered" evidence="1">
    <location>
        <begin position="1"/>
        <end position="20"/>
    </location>
</feature>
<reference evidence="2 3" key="1">
    <citation type="submission" date="2019-03" db="EMBL/GenBank/DDBJ databases">
        <title>Sequencing the genomes of 1000 actinobacteria strains.</title>
        <authorList>
            <person name="Klenk H.-P."/>
        </authorList>
    </citation>
    <scope>NUCLEOTIDE SEQUENCE [LARGE SCALE GENOMIC DNA]</scope>
    <source>
        <strain evidence="2 3">DSM 44969</strain>
    </source>
</reference>
<keyword evidence="3" id="KW-1185">Reference proteome</keyword>
<protein>
    <submittedName>
        <fullName evidence="2">Uncharacterized protein</fullName>
    </submittedName>
</protein>
<dbReference type="EMBL" id="SMFZ01000001">
    <property type="protein sequence ID" value="TCK25193.1"/>
    <property type="molecule type" value="Genomic_DNA"/>
</dbReference>
<evidence type="ECO:0000256" key="1">
    <source>
        <dbReference type="SAM" id="MobiDB-lite"/>
    </source>
</evidence>
<evidence type="ECO:0000313" key="2">
    <source>
        <dbReference type="EMBL" id="TCK25193.1"/>
    </source>
</evidence>
<proteinExistence type="predicted"/>
<accession>A0A4R1HUZ6</accession>
<organism evidence="2 3">
    <name type="scientific">Pseudonocardia endophytica</name>
    <dbReference type="NCBI Taxonomy" id="401976"/>
    <lineage>
        <taxon>Bacteria</taxon>
        <taxon>Bacillati</taxon>
        <taxon>Actinomycetota</taxon>
        <taxon>Actinomycetes</taxon>
        <taxon>Pseudonocardiales</taxon>
        <taxon>Pseudonocardiaceae</taxon>
        <taxon>Pseudonocardia</taxon>
    </lineage>
</organism>
<name>A0A4R1HUZ6_PSEEN</name>
<dbReference type="Proteomes" id="UP000295560">
    <property type="component" value="Unassembled WGS sequence"/>
</dbReference>